<dbReference type="CDD" id="cd02947">
    <property type="entry name" value="TRX_family"/>
    <property type="match status" value="1"/>
</dbReference>
<feature type="signal peptide" evidence="1">
    <location>
        <begin position="1"/>
        <end position="21"/>
    </location>
</feature>
<accession>A0A5C6RKM3</accession>
<dbReference type="AlphaFoldDB" id="A0A5C6RKM3"/>
<protein>
    <submittedName>
        <fullName evidence="3">DUF255 domain-containing protein</fullName>
    </submittedName>
</protein>
<dbReference type="InterPro" id="IPR013766">
    <property type="entry name" value="Thioredoxin_domain"/>
</dbReference>
<evidence type="ECO:0000313" key="4">
    <source>
        <dbReference type="Proteomes" id="UP000321580"/>
    </source>
</evidence>
<comment type="caution">
    <text evidence="3">The sequence shown here is derived from an EMBL/GenBank/DDBJ whole genome shotgun (WGS) entry which is preliminary data.</text>
</comment>
<dbReference type="Proteomes" id="UP000321580">
    <property type="component" value="Unassembled WGS sequence"/>
</dbReference>
<proteinExistence type="predicted"/>
<dbReference type="Gene3D" id="3.40.30.10">
    <property type="entry name" value="Glutaredoxin"/>
    <property type="match status" value="1"/>
</dbReference>
<organism evidence="3 4">
    <name type="scientific">Phaeodactylibacter luteus</name>
    <dbReference type="NCBI Taxonomy" id="1564516"/>
    <lineage>
        <taxon>Bacteria</taxon>
        <taxon>Pseudomonadati</taxon>
        <taxon>Bacteroidota</taxon>
        <taxon>Saprospiria</taxon>
        <taxon>Saprospirales</taxon>
        <taxon>Haliscomenobacteraceae</taxon>
        <taxon>Phaeodactylibacter</taxon>
    </lineage>
</organism>
<dbReference type="InterPro" id="IPR012336">
    <property type="entry name" value="Thioredoxin-like_fold"/>
</dbReference>
<dbReference type="PROSITE" id="PS51352">
    <property type="entry name" value="THIOREDOXIN_2"/>
    <property type="match status" value="1"/>
</dbReference>
<dbReference type="InterPro" id="IPR036249">
    <property type="entry name" value="Thioredoxin-like_sf"/>
</dbReference>
<gene>
    <name evidence="3" type="ORF">FRY97_15360</name>
</gene>
<dbReference type="PANTHER" id="PTHR43601">
    <property type="entry name" value="THIOREDOXIN, MITOCHONDRIAL"/>
    <property type="match status" value="1"/>
</dbReference>
<dbReference type="OrthoDB" id="120730at2"/>
<dbReference type="SUPFAM" id="SSF52833">
    <property type="entry name" value="Thioredoxin-like"/>
    <property type="match status" value="1"/>
</dbReference>
<feature type="chain" id="PRO_5023106416" evidence="1">
    <location>
        <begin position="22"/>
        <end position="387"/>
    </location>
</feature>
<reference evidence="3 4" key="1">
    <citation type="submission" date="2019-08" db="EMBL/GenBank/DDBJ databases">
        <title>Genome of Phaeodactylibacter luteus.</title>
        <authorList>
            <person name="Bowman J.P."/>
        </authorList>
    </citation>
    <scope>NUCLEOTIDE SEQUENCE [LARGE SCALE GENOMIC DNA]</scope>
    <source>
        <strain evidence="3 4">KCTC 42180</strain>
    </source>
</reference>
<dbReference type="Pfam" id="PF13098">
    <property type="entry name" value="Thioredoxin_2"/>
    <property type="match status" value="1"/>
</dbReference>
<name>A0A5C6RKM3_9BACT</name>
<dbReference type="GO" id="GO:0045454">
    <property type="term" value="P:cell redox homeostasis"/>
    <property type="evidence" value="ECO:0007669"/>
    <property type="project" value="TreeGrafter"/>
</dbReference>
<sequence>MKYFPIPVLALFAVINLSAQAGIQFEQKPWAEILERAEREDKLIFLDAYAEWCGPCKMMSRDVFTDAGVAKSYNAQFVNAKIDMEKGEGVGLAEQYQIRAYPTLLFINGKGELMHRAVGYHDAEAFLALGKDAMDPERQIGALQRKYEAGERSPAFLKNYAQAASQAMDPAAGEIAAAYLNTQDDWSSTADMELVMEAAQSGQEPFFGYLLEHRTTFEEALNARYVNAIIQRGIINALDNSKGPDAMLEQANGMFKKAYGEQAPSLFANFKMNFYRMSGQMEAYAEAAAAYLSEYGSENAQELNSIAWAFYENVEDKDMLMKAVTWAKQSVALEDAFYNNDTLAALYYKLGIKHSAKMAAKHAIALAKANGEDPSETEKLLEKINQL</sequence>
<evidence type="ECO:0000313" key="3">
    <source>
        <dbReference type="EMBL" id="TXB62160.1"/>
    </source>
</evidence>
<dbReference type="PANTHER" id="PTHR43601:SF3">
    <property type="entry name" value="THIOREDOXIN, MITOCHONDRIAL"/>
    <property type="match status" value="1"/>
</dbReference>
<dbReference type="RefSeq" id="WP_147168445.1">
    <property type="nucleotide sequence ID" value="NZ_VOOR01000035.1"/>
</dbReference>
<evidence type="ECO:0000256" key="1">
    <source>
        <dbReference type="SAM" id="SignalP"/>
    </source>
</evidence>
<keyword evidence="1" id="KW-0732">Signal</keyword>
<evidence type="ECO:0000259" key="2">
    <source>
        <dbReference type="PROSITE" id="PS51352"/>
    </source>
</evidence>
<dbReference type="EMBL" id="VOOR01000035">
    <property type="protein sequence ID" value="TXB62160.1"/>
    <property type="molecule type" value="Genomic_DNA"/>
</dbReference>
<keyword evidence="4" id="KW-1185">Reference proteome</keyword>
<feature type="domain" description="Thioredoxin" evidence="2">
    <location>
        <begin position="6"/>
        <end position="135"/>
    </location>
</feature>